<proteinExistence type="predicted"/>
<evidence type="ECO:0008006" key="3">
    <source>
        <dbReference type="Google" id="ProtNLM"/>
    </source>
</evidence>
<sequence length="65" mass="7467">MKREILDPKVDFVFEQIFGSEKHPEILIEFLNSVFGTKGTENEIKSVKIENPDIDKDGKKINFLG</sequence>
<comment type="caution">
    <text evidence="1">The sequence shown here is derived from an EMBL/GenBank/DDBJ whole genome shotgun (WGS) entry which is preliminary data.</text>
</comment>
<accession>A0A1C0A8P7</accession>
<dbReference type="Proteomes" id="UP000093514">
    <property type="component" value="Unassembled WGS sequence"/>
</dbReference>
<dbReference type="Pfam" id="PF12784">
    <property type="entry name" value="PDDEXK_2"/>
    <property type="match status" value="1"/>
</dbReference>
<reference evidence="2" key="1">
    <citation type="submission" date="2016-07" db="EMBL/GenBank/DDBJ databases">
        <authorList>
            <person name="Florea S."/>
            <person name="Webb J.S."/>
            <person name="Jaromczyk J."/>
            <person name="Schardl C.L."/>
        </authorList>
    </citation>
    <scope>NUCLEOTIDE SEQUENCE [LARGE SCALE GENOMIC DNA]</scope>
    <source>
        <strain evidence="2">Z6</strain>
    </source>
</reference>
<evidence type="ECO:0000313" key="1">
    <source>
        <dbReference type="EMBL" id="OCL26590.1"/>
    </source>
</evidence>
<gene>
    <name evidence="1" type="ORF">U472_11430</name>
</gene>
<evidence type="ECO:0000313" key="2">
    <source>
        <dbReference type="Proteomes" id="UP000093514"/>
    </source>
</evidence>
<reference evidence="1 2" key="2">
    <citation type="submission" date="2016-08" db="EMBL/GenBank/DDBJ databases">
        <title>Orenia metallireducens sp. nov. strain Z6, a Novel Metal-reducing Firmicute from the Deep Subsurface.</title>
        <authorList>
            <person name="Maxim B.I."/>
            <person name="Kenneth K."/>
            <person name="Flynn T.M."/>
            <person name="Oloughlin E.J."/>
            <person name="Locke R.A."/>
            <person name="Weber J.R."/>
            <person name="Egan S.M."/>
            <person name="Mackie R.I."/>
            <person name="Cann I.K."/>
        </authorList>
    </citation>
    <scope>NUCLEOTIDE SEQUENCE [LARGE SCALE GENOMIC DNA]</scope>
    <source>
        <strain evidence="1 2">Z6</strain>
    </source>
</reference>
<name>A0A1C0A8P7_9FIRM</name>
<dbReference type="EMBL" id="LWDV01000009">
    <property type="protein sequence ID" value="OCL26590.1"/>
    <property type="molecule type" value="Genomic_DNA"/>
</dbReference>
<keyword evidence="2" id="KW-1185">Reference proteome</keyword>
<protein>
    <recommendedName>
        <fullName evidence="3">PD-(D/E)XK nuclease family transposase</fullName>
    </recommendedName>
</protein>
<dbReference type="AlphaFoldDB" id="A0A1C0A8P7"/>
<organism evidence="1 2">
    <name type="scientific">Orenia metallireducens</name>
    <dbReference type="NCBI Taxonomy" id="1413210"/>
    <lineage>
        <taxon>Bacteria</taxon>
        <taxon>Bacillati</taxon>
        <taxon>Bacillota</taxon>
        <taxon>Clostridia</taxon>
        <taxon>Halanaerobiales</taxon>
        <taxon>Halobacteroidaceae</taxon>
        <taxon>Orenia</taxon>
    </lineage>
</organism>